<evidence type="ECO:0000313" key="3">
    <source>
        <dbReference type="Proteomes" id="UP001597110"/>
    </source>
</evidence>
<reference evidence="3" key="1">
    <citation type="journal article" date="2019" name="Int. J. Syst. Evol. Microbiol.">
        <title>The Global Catalogue of Microorganisms (GCM) 10K type strain sequencing project: providing services to taxonomists for standard genome sequencing and annotation.</title>
        <authorList>
            <consortium name="The Broad Institute Genomics Platform"/>
            <consortium name="The Broad Institute Genome Sequencing Center for Infectious Disease"/>
            <person name="Wu L."/>
            <person name="Ma J."/>
        </authorList>
    </citation>
    <scope>NUCLEOTIDE SEQUENCE [LARGE SCALE GENOMIC DNA]</scope>
    <source>
        <strain evidence="3">CCUG 55585</strain>
    </source>
</reference>
<dbReference type="SUPFAM" id="SSF55486">
    <property type="entry name" value="Metalloproteases ('zincins'), catalytic domain"/>
    <property type="match status" value="1"/>
</dbReference>
<dbReference type="InterPro" id="IPR024079">
    <property type="entry name" value="MetalloPept_cat_dom_sf"/>
</dbReference>
<protein>
    <submittedName>
        <fullName evidence="2">FG-GAP-like repeat-containing protein</fullName>
    </submittedName>
</protein>
<proteinExistence type="predicted"/>
<name>A0ABW2YEL6_9GAMM</name>
<dbReference type="Gene3D" id="2.130.10.130">
    <property type="entry name" value="Integrin alpha, N-terminal"/>
    <property type="match status" value="2"/>
</dbReference>
<accession>A0ABW2YEL6</accession>
<dbReference type="InterPro" id="IPR013517">
    <property type="entry name" value="FG-GAP"/>
</dbReference>
<keyword evidence="3" id="KW-1185">Reference proteome</keyword>
<dbReference type="PANTHER" id="PTHR46580">
    <property type="entry name" value="SENSOR KINASE-RELATED"/>
    <property type="match status" value="1"/>
</dbReference>
<keyword evidence="1" id="KW-0732">Signal</keyword>
<evidence type="ECO:0000256" key="1">
    <source>
        <dbReference type="ARBA" id="ARBA00022729"/>
    </source>
</evidence>
<dbReference type="Pfam" id="PF13517">
    <property type="entry name" value="FG-GAP_3"/>
    <property type="match status" value="2"/>
</dbReference>
<organism evidence="2 3">
    <name type="scientific">Lysobacter brunescens</name>
    <dbReference type="NCBI Taxonomy" id="262323"/>
    <lineage>
        <taxon>Bacteria</taxon>
        <taxon>Pseudomonadati</taxon>
        <taxon>Pseudomonadota</taxon>
        <taxon>Gammaproteobacteria</taxon>
        <taxon>Lysobacterales</taxon>
        <taxon>Lysobacteraceae</taxon>
        <taxon>Lysobacter</taxon>
    </lineage>
</organism>
<dbReference type="Proteomes" id="UP001597110">
    <property type="component" value="Unassembled WGS sequence"/>
</dbReference>
<dbReference type="Gene3D" id="3.40.390.10">
    <property type="entry name" value="Collagenase (Catalytic Domain)"/>
    <property type="match status" value="1"/>
</dbReference>
<dbReference type="SUPFAM" id="SSF69318">
    <property type="entry name" value="Integrin alpha N-terminal domain"/>
    <property type="match status" value="1"/>
</dbReference>
<dbReference type="PROSITE" id="PS51257">
    <property type="entry name" value="PROKAR_LIPOPROTEIN"/>
    <property type="match status" value="1"/>
</dbReference>
<dbReference type="RefSeq" id="WP_386822932.1">
    <property type="nucleotide sequence ID" value="NZ_JBHTIF010000001.1"/>
</dbReference>
<sequence length="791" mass="84587">MRKLALTLTAALVVGGCTSETDSVQDAVRVAAKSSALPPSSLSAEARRITSFASMPDRGTLLAFERLQQPVRRKAHTYHAVQLSEAHALKAAHPGGVIELPTPSGETLRIAYQRHEESLDGNWTWIGRTLDGMDAIITFGEKAVFGRIAQPNTEALRLTMSGGRAWLVETDPGKLLDGNLLGDEDATGMLVPPKTVQATLAGKRAKSVTTAGGEKASAAETVDVVLGYTNGFVTRYGNVSAATTRLTYLTALTNQAYQNSQVTGRVRLVHTLQVNYTDTNSNETALQALTGQTCNPTCSPSAVPAELVPLRTARDQYGGDLVSLVRPFQAPQHQGCGIAWLLGGGGFTIDNTDAPFGYSVVSDGNDDDETDGRNYFCRDETLAHELGHNMGQQHNTEDSGGDSGTHPYSYGYREASSTGFYTIMAYRLSNSSQFAIPHFGNPSVNYSGRPTGTANADNARSLNLSIPLVAQFRAVVVPLGGKVRNDFNGDGRSEIYWRENSTGESYIWTMNGTAVTATASVHREADLGWRVVGTGDFNADGRTDVFWRHSTTGATYIHLMNGTVKLPGSGGSQTVPDQTWQIVMFGDFDGNGNSDVYWRNTTTGQCLVWYMQGLLPSRTAVVYTAPAEWKTIGAGDFNADGISDVLWHNSTTGEVYVHRMSSTGINPTGTGSLGRVADLNWEIVATGDFSGDGRSDLFWRNKVSGGNIVWTIDGTSVSSIAQSSVVPETSWKVVSSGDYNGDGRDDIFWRHSGNGSNYIHLLNGATLLAGSGGTSGVPNTNWQVAGGATSH</sequence>
<dbReference type="PANTHER" id="PTHR46580:SF2">
    <property type="entry name" value="MAM DOMAIN-CONTAINING PROTEIN"/>
    <property type="match status" value="1"/>
</dbReference>
<dbReference type="InterPro" id="IPR028994">
    <property type="entry name" value="Integrin_alpha_N"/>
</dbReference>
<dbReference type="EMBL" id="JBHTIF010000001">
    <property type="protein sequence ID" value="MFD0725318.1"/>
    <property type="molecule type" value="Genomic_DNA"/>
</dbReference>
<gene>
    <name evidence="2" type="ORF">ACFQ0E_06840</name>
</gene>
<evidence type="ECO:0000313" key="2">
    <source>
        <dbReference type="EMBL" id="MFD0725318.1"/>
    </source>
</evidence>
<comment type="caution">
    <text evidence="2">The sequence shown here is derived from an EMBL/GenBank/DDBJ whole genome shotgun (WGS) entry which is preliminary data.</text>
</comment>
<dbReference type="Pfam" id="PF13583">
    <property type="entry name" value="Reprolysin_4"/>
    <property type="match status" value="1"/>
</dbReference>